<feature type="transmembrane region" description="Helical" evidence="1">
    <location>
        <begin position="41"/>
        <end position="62"/>
    </location>
</feature>
<reference evidence="3" key="1">
    <citation type="journal article" date="2019" name="Int. J. Syst. Evol. Microbiol.">
        <title>The Global Catalogue of Microorganisms (GCM) 10K type strain sequencing project: providing services to taxonomists for standard genome sequencing and annotation.</title>
        <authorList>
            <consortium name="The Broad Institute Genomics Platform"/>
            <consortium name="The Broad Institute Genome Sequencing Center for Infectious Disease"/>
            <person name="Wu L."/>
            <person name="Ma J."/>
        </authorList>
    </citation>
    <scope>NUCLEOTIDE SEQUENCE [LARGE SCALE GENOMIC DNA]</scope>
    <source>
        <strain evidence="3">KCTC 12708</strain>
    </source>
</reference>
<name>A0ABQ3BMW6_9FLAO</name>
<comment type="caution">
    <text evidence="2">The sequence shown here is derived from an EMBL/GenBank/DDBJ whole genome shotgun (WGS) entry which is preliminary data.</text>
</comment>
<dbReference type="GeneID" id="94368884"/>
<dbReference type="EMBL" id="BMWY01000003">
    <property type="protein sequence ID" value="GGZ52145.1"/>
    <property type="molecule type" value="Genomic_DNA"/>
</dbReference>
<proteinExistence type="predicted"/>
<evidence type="ECO:0000313" key="2">
    <source>
        <dbReference type="EMBL" id="GGZ52145.1"/>
    </source>
</evidence>
<keyword evidence="1" id="KW-1133">Transmembrane helix</keyword>
<accession>A0ABQ3BMW6</accession>
<keyword evidence="3" id="KW-1185">Reference proteome</keyword>
<feature type="transmembrane region" description="Helical" evidence="1">
    <location>
        <begin position="16"/>
        <end position="35"/>
    </location>
</feature>
<keyword evidence="1" id="KW-0812">Transmembrane</keyword>
<evidence type="ECO:0000256" key="1">
    <source>
        <dbReference type="SAM" id="Phobius"/>
    </source>
</evidence>
<dbReference type="InterPro" id="IPR046077">
    <property type="entry name" value="DUF6095"/>
</dbReference>
<dbReference type="Proteomes" id="UP000615593">
    <property type="component" value="Unassembled WGS sequence"/>
</dbReference>
<protein>
    <submittedName>
        <fullName evidence="2">Membrane protein</fullName>
    </submittedName>
</protein>
<organism evidence="2 3">
    <name type="scientific">Mesonia mobilis</name>
    <dbReference type="NCBI Taxonomy" id="369791"/>
    <lineage>
        <taxon>Bacteria</taxon>
        <taxon>Pseudomonadati</taxon>
        <taxon>Bacteroidota</taxon>
        <taxon>Flavobacteriia</taxon>
        <taxon>Flavobacteriales</taxon>
        <taxon>Flavobacteriaceae</taxon>
        <taxon>Mesonia</taxon>
    </lineage>
</organism>
<sequence>MTKRTNKEVLGKGIRYLAGALPTIFIGPSILYSAFHNKEHPLYIAVLILGIVVCALAIFLIFKGISTLMKALFD</sequence>
<dbReference type="RefSeq" id="WP_036243205.1">
    <property type="nucleotide sequence ID" value="NZ_BMWY01000003.1"/>
</dbReference>
<evidence type="ECO:0000313" key="3">
    <source>
        <dbReference type="Proteomes" id="UP000615593"/>
    </source>
</evidence>
<dbReference type="Pfam" id="PF19589">
    <property type="entry name" value="DUF6095"/>
    <property type="match status" value="1"/>
</dbReference>
<keyword evidence="1" id="KW-0472">Membrane</keyword>
<gene>
    <name evidence="2" type="ORF">GCM10008088_12200</name>
</gene>